<proteinExistence type="predicted"/>
<gene>
    <name evidence="2" type="ORF">M5G27_29340</name>
</gene>
<accession>A0A9X4HFS6</accession>
<keyword evidence="1" id="KW-0472">Membrane</keyword>
<name>A0A9X4HFS6_9PSED</name>
<dbReference type="RefSeq" id="WP_273878439.1">
    <property type="nucleotide sequence ID" value="NZ_JAMDHA010000051.1"/>
</dbReference>
<dbReference type="EMBL" id="JAMDHA010000051">
    <property type="protein sequence ID" value="MDD1011568.1"/>
    <property type="molecule type" value="Genomic_DNA"/>
</dbReference>
<evidence type="ECO:0000313" key="2">
    <source>
        <dbReference type="EMBL" id="MDD1011568.1"/>
    </source>
</evidence>
<sequence length="173" mass="19667">MSLEVIFCWIEAHPGLASWLQAFLSVLAICAAGALPIWHERVKEIRQIENTITSLMYLASELTSIHRRLLRALESEDECADWRFGNKTHDLEMICALAAEIPASMVVGERMAYLFEIRKSCEHAKDLDFIISEPSFDKSLSAYDFEEMLVRQASEAESINALFEVLRAEKKAL</sequence>
<evidence type="ECO:0000256" key="1">
    <source>
        <dbReference type="SAM" id="Phobius"/>
    </source>
</evidence>
<protein>
    <submittedName>
        <fullName evidence="2">Uncharacterized protein</fullName>
    </submittedName>
</protein>
<keyword evidence="1" id="KW-0812">Transmembrane</keyword>
<comment type="caution">
    <text evidence="2">The sequence shown here is derived from an EMBL/GenBank/DDBJ whole genome shotgun (WGS) entry which is preliminary data.</text>
</comment>
<keyword evidence="3" id="KW-1185">Reference proteome</keyword>
<dbReference type="Proteomes" id="UP001148185">
    <property type="component" value="Unassembled WGS sequence"/>
</dbReference>
<reference evidence="2 3" key="1">
    <citation type="submission" date="2022-05" db="EMBL/GenBank/DDBJ databases">
        <title>Novel Pseudomonas spp. Isolated from a Rainbow Trout Aquaculture Facility.</title>
        <authorList>
            <person name="Testerman T."/>
            <person name="Graf J."/>
        </authorList>
    </citation>
    <scope>NUCLEOTIDE SEQUENCE [LARGE SCALE GENOMIC DNA]</scope>
    <source>
        <strain evidence="2 3">ID1042</strain>
    </source>
</reference>
<organism evidence="2 3">
    <name type="scientific">Pseudomonas shahriarae</name>
    <dbReference type="NCBI Taxonomy" id="2745512"/>
    <lineage>
        <taxon>Bacteria</taxon>
        <taxon>Pseudomonadati</taxon>
        <taxon>Pseudomonadota</taxon>
        <taxon>Gammaproteobacteria</taxon>
        <taxon>Pseudomonadales</taxon>
        <taxon>Pseudomonadaceae</taxon>
        <taxon>Pseudomonas</taxon>
    </lineage>
</organism>
<dbReference type="AlphaFoldDB" id="A0A9X4HFS6"/>
<evidence type="ECO:0000313" key="3">
    <source>
        <dbReference type="Proteomes" id="UP001148185"/>
    </source>
</evidence>
<keyword evidence="1" id="KW-1133">Transmembrane helix</keyword>
<feature type="transmembrane region" description="Helical" evidence="1">
    <location>
        <begin position="19"/>
        <end position="38"/>
    </location>
</feature>